<gene>
    <name evidence="2" type="ORF">N7509_010191</name>
</gene>
<keyword evidence="3" id="KW-1185">Reference proteome</keyword>
<reference evidence="2" key="1">
    <citation type="submission" date="2022-12" db="EMBL/GenBank/DDBJ databases">
        <authorList>
            <person name="Petersen C."/>
        </authorList>
    </citation>
    <scope>NUCLEOTIDE SEQUENCE</scope>
    <source>
        <strain evidence="2">IBT 29677</strain>
    </source>
</reference>
<dbReference type="Proteomes" id="UP001147747">
    <property type="component" value="Unassembled WGS sequence"/>
</dbReference>
<dbReference type="OrthoDB" id="10482377at2759"/>
<sequence length="259" mass="29170">MPRTGLGVEDHPPPVMKFVPKLKGIANWPTWNGNLLSVLEAVDSKLSRRLTGEYEKLGPIITTPANATEPAVLAQPDPTAVMAWHECSQKLISCLYATTMPELHEGHIHAAADAFSAYQSLQNRFGSSTRSILFKFSQFSSLPYFLGLRYFGEDPQDFVDRWCAALEKAQEASGPFFRRHWIDSLPADHDLVSEPSLKLLYADFVLSEHNRLTAERESLVSNNNHLIEENNRLRSETNSILSERNRLLSEINDPPPPPY</sequence>
<proteinExistence type="predicted"/>
<dbReference type="GeneID" id="81373808"/>
<feature type="coiled-coil region" evidence="1">
    <location>
        <begin position="209"/>
        <end position="236"/>
    </location>
</feature>
<organism evidence="2 3">
    <name type="scientific">Penicillium cosmopolitanum</name>
    <dbReference type="NCBI Taxonomy" id="1131564"/>
    <lineage>
        <taxon>Eukaryota</taxon>
        <taxon>Fungi</taxon>
        <taxon>Dikarya</taxon>
        <taxon>Ascomycota</taxon>
        <taxon>Pezizomycotina</taxon>
        <taxon>Eurotiomycetes</taxon>
        <taxon>Eurotiomycetidae</taxon>
        <taxon>Eurotiales</taxon>
        <taxon>Aspergillaceae</taxon>
        <taxon>Penicillium</taxon>
    </lineage>
</organism>
<evidence type="ECO:0000313" key="3">
    <source>
        <dbReference type="Proteomes" id="UP001147747"/>
    </source>
</evidence>
<evidence type="ECO:0000313" key="2">
    <source>
        <dbReference type="EMBL" id="KAJ5387650.1"/>
    </source>
</evidence>
<dbReference type="RefSeq" id="XP_056485448.1">
    <property type="nucleotide sequence ID" value="XM_056634828.1"/>
</dbReference>
<dbReference type="EMBL" id="JAPZBU010000009">
    <property type="protein sequence ID" value="KAJ5387650.1"/>
    <property type="molecule type" value="Genomic_DNA"/>
</dbReference>
<accession>A0A9X0B4D4</accession>
<dbReference type="AlphaFoldDB" id="A0A9X0B4D4"/>
<protein>
    <submittedName>
        <fullName evidence="2">Uncharacterized protein</fullName>
    </submittedName>
</protein>
<comment type="caution">
    <text evidence="2">The sequence shown here is derived from an EMBL/GenBank/DDBJ whole genome shotgun (WGS) entry which is preliminary data.</text>
</comment>
<name>A0A9X0B4D4_9EURO</name>
<reference evidence="2" key="2">
    <citation type="journal article" date="2023" name="IMA Fungus">
        <title>Comparative genomic study of the Penicillium genus elucidates a diverse pangenome and 15 lateral gene transfer events.</title>
        <authorList>
            <person name="Petersen C."/>
            <person name="Sorensen T."/>
            <person name="Nielsen M.R."/>
            <person name="Sondergaard T.E."/>
            <person name="Sorensen J.L."/>
            <person name="Fitzpatrick D.A."/>
            <person name="Frisvad J.C."/>
            <person name="Nielsen K.L."/>
        </authorList>
    </citation>
    <scope>NUCLEOTIDE SEQUENCE</scope>
    <source>
        <strain evidence="2">IBT 29677</strain>
    </source>
</reference>
<keyword evidence="1" id="KW-0175">Coiled coil</keyword>
<evidence type="ECO:0000256" key="1">
    <source>
        <dbReference type="SAM" id="Coils"/>
    </source>
</evidence>